<dbReference type="InterPro" id="IPR002563">
    <property type="entry name" value="Flavin_Rdtase-like_dom"/>
</dbReference>
<evidence type="ECO:0000256" key="1">
    <source>
        <dbReference type="ARBA" id="ARBA00008898"/>
    </source>
</evidence>
<dbReference type="EMBL" id="BAABEO010000006">
    <property type="protein sequence ID" value="GAA3669019.1"/>
    <property type="molecule type" value="Genomic_DNA"/>
</dbReference>
<dbReference type="InterPro" id="IPR012349">
    <property type="entry name" value="Split_barrel_FMN-bd"/>
</dbReference>
<reference evidence="5" key="1">
    <citation type="journal article" date="2019" name="Int. J. Syst. Evol. Microbiol.">
        <title>The Global Catalogue of Microorganisms (GCM) 10K type strain sequencing project: providing services to taxonomists for standard genome sequencing and annotation.</title>
        <authorList>
            <consortium name="The Broad Institute Genomics Platform"/>
            <consortium name="The Broad Institute Genome Sequencing Center for Infectious Disease"/>
            <person name="Wu L."/>
            <person name="Ma J."/>
        </authorList>
    </citation>
    <scope>NUCLEOTIDE SEQUENCE [LARGE SCALE GENOMIC DNA]</scope>
    <source>
        <strain evidence="5">JCM 30742</strain>
    </source>
</reference>
<accession>A0ABP7BVM1</accession>
<dbReference type="PANTHER" id="PTHR30466:SF11">
    <property type="entry name" value="FLAVIN-DEPENDENT MONOOXYGENASE, REDUCTASE SUBUNIT HSAB"/>
    <property type="match status" value="1"/>
</dbReference>
<keyword evidence="5" id="KW-1185">Reference proteome</keyword>
<proteinExistence type="inferred from homology"/>
<evidence type="ECO:0000313" key="5">
    <source>
        <dbReference type="Proteomes" id="UP001500752"/>
    </source>
</evidence>
<protein>
    <recommendedName>
        <fullName evidence="3">Flavin reductase like domain-containing protein</fullName>
    </recommendedName>
</protein>
<sequence length="165" mass="17667">MNLSLHAPVQAEELRLAMRHWTAGVTVVTATGRDGTHAGIVSNSFTSVSLEPALVSWCVDRGSSSFDVWCSTEAFSVHILGKENADLVPRFAARGADKFAGLHTTPSTVGSPALDGVPVRLDCITWNRYDGGDHVIIIGEVRAIHAAATTATHSRTPARRQPARR</sequence>
<keyword evidence="2" id="KW-0560">Oxidoreductase</keyword>
<organism evidence="4 5">
    <name type="scientific">Arthrobacter ginkgonis</name>
    <dbReference type="NCBI Taxonomy" id="1630594"/>
    <lineage>
        <taxon>Bacteria</taxon>
        <taxon>Bacillati</taxon>
        <taxon>Actinomycetota</taxon>
        <taxon>Actinomycetes</taxon>
        <taxon>Micrococcales</taxon>
        <taxon>Micrococcaceae</taxon>
        <taxon>Arthrobacter</taxon>
    </lineage>
</organism>
<evidence type="ECO:0000256" key="2">
    <source>
        <dbReference type="ARBA" id="ARBA00023002"/>
    </source>
</evidence>
<name>A0ABP7BVM1_9MICC</name>
<comment type="similarity">
    <text evidence="1">Belongs to the non-flavoprotein flavin reductase family.</text>
</comment>
<dbReference type="SUPFAM" id="SSF50475">
    <property type="entry name" value="FMN-binding split barrel"/>
    <property type="match status" value="1"/>
</dbReference>
<dbReference type="PANTHER" id="PTHR30466">
    <property type="entry name" value="FLAVIN REDUCTASE"/>
    <property type="match status" value="1"/>
</dbReference>
<evidence type="ECO:0000259" key="3">
    <source>
        <dbReference type="SMART" id="SM00903"/>
    </source>
</evidence>
<dbReference type="SMART" id="SM00903">
    <property type="entry name" value="Flavin_Reduct"/>
    <property type="match status" value="1"/>
</dbReference>
<evidence type="ECO:0000313" key="4">
    <source>
        <dbReference type="EMBL" id="GAA3669019.1"/>
    </source>
</evidence>
<dbReference type="RefSeq" id="WP_345148123.1">
    <property type="nucleotide sequence ID" value="NZ_BAABEO010000006.1"/>
</dbReference>
<dbReference type="Pfam" id="PF01613">
    <property type="entry name" value="Flavin_Reduct"/>
    <property type="match status" value="1"/>
</dbReference>
<dbReference type="Proteomes" id="UP001500752">
    <property type="component" value="Unassembled WGS sequence"/>
</dbReference>
<dbReference type="InterPro" id="IPR050268">
    <property type="entry name" value="NADH-dep_flavin_reductase"/>
</dbReference>
<gene>
    <name evidence="4" type="ORF">GCM10023081_04360</name>
</gene>
<comment type="caution">
    <text evidence="4">The sequence shown here is derived from an EMBL/GenBank/DDBJ whole genome shotgun (WGS) entry which is preliminary data.</text>
</comment>
<feature type="domain" description="Flavin reductase like" evidence="3">
    <location>
        <begin position="18"/>
        <end position="160"/>
    </location>
</feature>
<dbReference type="Gene3D" id="2.30.110.10">
    <property type="entry name" value="Electron Transport, Fmn-binding Protein, Chain A"/>
    <property type="match status" value="1"/>
</dbReference>